<dbReference type="EMBL" id="JABKKF010000002">
    <property type="protein sequence ID" value="NPD91234.1"/>
    <property type="molecule type" value="Genomic_DNA"/>
</dbReference>
<evidence type="ECO:0008006" key="4">
    <source>
        <dbReference type="Google" id="ProtNLM"/>
    </source>
</evidence>
<organism evidence="2 3">
    <name type="scientific">Xylanibacter muris</name>
    <dbReference type="NCBI Taxonomy" id="2736290"/>
    <lineage>
        <taxon>Bacteria</taxon>
        <taxon>Pseudomonadati</taxon>
        <taxon>Bacteroidota</taxon>
        <taxon>Bacteroidia</taxon>
        <taxon>Bacteroidales</taxon>
        <taxon>Prevotellaceae</taxon>
        <taxon>Xylanibacter</taxon>
    </lineage>
</organism>
<dbReference type="Proteomes" id="UP000714420">
    <property type="component" value="Unassembled WGS sequence"/>
</dbReference>
<evidence type="ECO:0000256" key="1">
    <source>
        <dbReference type="SAM" id="Phobius"/>
    </source>
</evidence>
<proteinExistence type="predicted"/>
<sequence>MIDDIQKRLATLVTFCTLICYLFIKFKIHQKVKRFLIELTLVYKWIPFLGKYWAIHKSGIRTFFASQKDIEKYRRYHKIEDYIKKNTYNSFTYFGIWLSNEEKRVELESIIRKMLNEPNIDIKLYFHNPEISLECKRWLSEYYDTENIQEKIKECVDGWIKFRTSIEERTKKDRFRIYLHNCNITFSAFLFNIDSKECNKKKKIIFYDQKLYMQCKEQSISMEIGYSDKKGSLYQRVLAICKNVIKSGVIEAKRLE</sequence>
<keyword evidence="3" id="KW-1185">Reference proteome</keyword>
<protein>
    <recommendedName>
        <fullName evidence="4">SMODS-associated NUDIX domain-containing protein</fullName>
    </recommendedName>
</protein>
<evidence type="ECO:0000313" key="3">
    <source>
        <dbReference type="Proteomes" id="UP000714420"/>
    </source>
</evidence>
<evidence type="ECO:0000313" key="2">
    <source>
        <dbReference type="EMBL" id="NPD91234.1"/>
    </source>
</evidence>
<name>A0ABX2AJD1_9BACT</name>
<reference evidence="2 3" key="1">
    <citation type="submission" date="2020-05" db="EMBL/GenBank/DDBJ databases">
        <title>Distinct polysaccharide utilization as determinants for interspecies competition between intestinal Prevotella spp.</title>
        <authorList>
            <person name="Galvez E.J.C."/>
            <person name="Iljazovic A."/>
            <person name="Strowig T."/>
        </authorList>
    </citation>
    <scope>NUCLEOTIDE SEQUENCE [LARGE SCALE GENOMIC DNA]</scope>
    <source>
        <strain evidence="2 3">PMUR</strain>
    </source>
</reference>
<keyword evidence="1" id="KW-0472">Membrane</keyword>
<gene>
    <name evidence="2" type="ORF">HPS56_02520</name>
</gene>
<keyword evidence="1" id="KW-1133">Transmembrane helix</keyword>
<feature type="transmembrane region" description="Helical" evidence="1">
    <location>
        <begin position="6"/>
        <end position="24"/>
    </location>
</feature>
<comment type="caution">
    <text evidence="2">The sequence shown here is derived from an EMBL/GenBank/DDBJ whole genome shotgun (WGS) entry which is preliminary data.</text>
</comment>
<accession>A0ABX2AJD1</accession>
<dbReference type="RefSeq" id="WP_172273385.1">
    <property type="nucleotide sequence ID" value="NZ_CASGMU010000002.1"/>
</dbReference>
<keyword evidence="1" id="KW-0812">Transmembrane</keyword>